<dbReference type="SUPFAM" id="SSF52777">
    <property type="entry name" value="CoA-dependent acyltransferases"/>
    <property type="match status" value="1"/>
</dbReference>
<keyword evidence="4" id="KW-1185">Reference proteome</keyword>
<evidence type="ECO:0000313" key="4">
    <source>
        <dbReference type="Proteomes" id="UP001322277"/>
    </source>
</evidence>
<dbReference type="PANTHER" id="PTHR45527:SF16">
    <property type="entry name" value="NONRIBOSOMAL PEPTIDE SYNTHASE ATNA-RELATED"/>
    <property type="match status" value="1"/>
</dbReference>
<dbReference type="InterPro" id="IPR000873">
    <property type="entry name" value="AMP-dep_synth/lig_dom"/>
</dbReference>
<dbReference type="KEGG" id="cdet:87948344"/>
<dbReference type="GO" id="GO:0005737">
    <property type="term" value="C:cytoplasm"/>
    <property type="evidence" value="ECO:0007669"/>
    <property type="project" value="TreeGrafter"/>
</dbReference>
<dbReference type="AlphaFoldDB" id="A0AAX4IU73"/>
<sequence>MNYLFLSNLDSDVSKTFRENAIGISRARCFPQHHLRPTKLSTVSGSVAAVQEYSDSLVPHMHFGMQNIKRLGPDGLLASDLQTLVTQVDQEIDESFGELLESVETDNANFETFSLTLEFRVADAGIMAEARFGPHVPDPELDRYFTALANHLHRLGVGPEVVVPVCFKKSAWAIVSMMGILKAGGAFVPLDAAHPPARLLEIIGQVGARLVLTSKEAPGRYYALLSSLSTNGKAMRMSNQTRIIHFASYTFDACIIEILGAMYYGGCICIPSEEVRMGNLAQAITGMRAN</sequence>
<dbReference type="PANTHER" id="PTHR45527">
    <property type="entry name" value="NONRIBOSOMAL PEPTIDE SYNTHETASE"/>
    <property type="match status" value="1"/>
</dbReference>
<proteinExistence type="predicted"/>
<dbReference type="Pfam" id="PF00501">
    <property type="entry name" value="AMP-binding"/>
    <property type="match status" value="1"/>
</dbReference>
<dbReference type="GO" id="GO:0031177">
    <property type="term" value="F:phosphopantetheine binding"/>
    <property type="evidence" value="ECO:0007669"/>
    <property type="project" value="TreeGrafter"/>
</dbReference>
<feature type="domain" description="AMP-dependent synthetase/ligase" evidence="2">
    <location>
        <begin position="140"/>
        <end position="215"/>
    </location>
</feature>
<evidence type="ECO:0000313" key="3">
    <source>
        <dbReference type="EMBL" id="WQF86830.1"/>
    </source>
</evidence>
<name>A0AAX4IU73_9PEZI</name>
<gene>
    <name evidence="3" type="ORF">CDEST_11844</name>
</gene>
<dbReference type="GO" id="GO:0016874">
    <property type="term" value="F:ligase activity"/>
    <property type="evidence" value="ECO:0007669"/>
    <property type="project" value="UniProtKB-KW"/>
</dbReference>
<dbReference type="RefSeq" id="XP_062784051.1">
    <property type="nucleotide sequence ID" value="XM_062928000.1"/>
</dbReference>
<dbReference type="EMBL" id="CP137312">
    <property type="protein sequence ID" value="WQF86830.1"/>
    <property type="molecule type" value="Genomic_DNA"/>
</dbReference>
<dbReference type="Gene3D" id="3.40.50.980">
    <property type="match status" value="2"/>
</dbReference>
<dbReference type="GO" id="GO:0044550">
    <property type="term" value="P:secondary metabolite biosynthetic process"/>
    <property type="evidence" value="ECO:0007669"/>
    <property type="project" value="TreeGrafter"/>
</dbReference>
<dbReference type="SUPFAM" id="SSF56801">
    <property type="entry name" value="Acetyl-CoA synthetase-like"/>
    <property type="match status" value="1"/>
</dbReference>
<evidence type="ECO:0000259" key="2">
    <source>
        <dbReference type="Pfam" id="PF00501"/>
    </source>
</evidence>
<evidence type="ECO:0000256" key="1">
    <source>
        <dbReference type="ARBA" id="ARBA00022598"/>
    </source>
</evidence>
<protein>
    <submittedName>
        <fullName evidence="3">AMP-dependent synthetase/ligase domain-containing protein</fullName>
    </submittedName>
</protein>
<accession>A0AAX4IU73</accession>
<organism evidence="3 4">
    <name type="scientific">Colletotrichum destructivum</name>
    <dbReference type="NCBI Taxonomy" id="34406"/>
    <lineage>
        <taxon>Eukaryota</taxon>
        <taxon>Fungi</taxon>
        <taxon>Dikarya</taxon>
        <taxon>Ascomycota</taxon>
        <taxon>Pezizomycotina</taxon>
        <taxon>Sordariomycetes</taxon>
        <taxon>Hypocreomycetidae</taxon>
        <taxon>Glomerellales</taxon>
        <taxon>Glomerellaceae</taxon>
        <taxon>Colletotrichum</taxon>
        <taxon>Colletotrichum destructivum species complex</taxon>
    </lineage>
</organism>
<reference evidence="4" key="1">
    <citation type="journal article" date="2023" name="bioRxiv">
        <title>Complete genome of the Medicago anthracnose fungus, Colletotrichum destructivum, reveals a mini-chromosome-like region within a core chromosome.</title>
        <authorList>
            <person name="Lapalu N."/>
            <person name="Simon A."/>
            <person name="Lu A."/>
            <person name="Plaumann P.-L."/>
            <person name="Amselem J."/>
            <person name="Pigne S."/>
            <person name="Auger A."/>
            <person name="Koch C."/>
            <person name="Dallery J.-F."/>
            <person name="O'Connell R.J."/>
        </authorList>
    </citation>
    <scope>NUCLEOTIDE SEQUENCE [LARGE SCALE GENOMIC DNA]</scope>
    <source>
        <strain evidence="4">CBS 520.97</strain>
    </source>
</reference>
<keyword evidence="1" id="KW-0436">Ligase</keyword>
<dbReference type="GeneID" id="87948344"/>
<dbReference type="GO" id="GO:0043041">
    <property type="term" value="P:amino acid activation for nonribosomal peptide biosynthetic process"/>
    <property type="evidence" value="ECO:0007669"/>
    <property type="project" value="TreeGrafter"/>
</dbReference>
<dbReference type="Proteomes" id="UP001322277">
    <property type="component" value="Chromosome 8"/>
</dbReference>